<organism evidence="3 4">
    <name type="scientific">Campylobacter upsaliensis</name>
    <dbReference type="NCBI Taxonomy" id="28080"/>
    <lineage>
        <taxon>Bacteria</taxon>
        <taxon>Pseudomonadati</taxon>
        <taxon>Campylobacterota</taxon>
        <taxon>Epsilonproteobacteria</taxon>
        <taxon>Campylobacterales</taxon>
        <taxon>Campylobacteraceae</taxon>
        <taxon>Campylobacter</taxon>
    </lineage>
</organism>
<name>A0A381EGQ0_CAMUP</name>
<protein>
    <submittedName>
        <fullName evidence="3">Relaxase/mobilization nuclease domain-containing protein</fullName>
    </submittedName>
</protein>
<dbReference type="Pfam" id="PF03432">
    <property type="entry name" value="Relaxase"/>
    <property type="match status" value="1"/>
</dbReference>
<dbReference type="RefSeq" id="WP_115629114.1">
    <property type="nucleotide sequence ID" value="NZ_UFUZ01000001.1"/>
</dbReference>
<reference evidence="3 4" key="1">
    <citation type="submission" date="2018-06" db="EMBL/GenBank/DDBJ databases">
        <authorList>
            <consortium name="Pathogen Informatics"/>
            <person name="Doyle S."/>
        </authorList>
    </citation>
    <scope>NUCLEOTIDE SEQUENCE [LARGE SCALE GENOMIC DNA]</scope>
    <source>
        <strain evidence="3 4">NCTC12264</strain>
    </source>
</reference>
<evidence type="ECO:0000256" key="1">
    <source>
        <dbReference type="SAM" id="Coils"/>
    </source>
</evidence>
<dbReference type="InterPro" id="IPR005094">
    <property type="entry name" value="Endonuclease_MobA/VirD2"/>
</dbReference>
<gene>
    <name evidence="3" type="ORF">NCTC12264_00425</name>
</gene>
<keyword evidence="1" id="KW-0175">Coiled coil</keyword>
<sequence>MYFKKRSKKEIEEALFFNYEEIKTKRIKREEQEKIMPSKKFFAYPLNELYIKTNHNNLFKTSFSSKQVIVKTLSNLDEIGAKNAMAYVIRNSNDDFIIDEKGNKRKYNELMCEWKKDFSCKKNSKEVWHLSFGINERKSDGNLKILEESVREVLEKNFFEYKYAYVLHSHQNKPHIHILINKNNQFTRKKLHLQKNEFKDSFTTLRNDFAFALNLRGLEYHNHFRLEKDLKREKEKLETRVVFSAQNTYDDLIQMQENLEEKIHIMEEKIQIKAEVLKNLYDKKNHHFLEEIAKLKKVDKNHKKLYGFFKKLKQINNEIKKGQMEIKIMRNNITSFKKDKYQIELEKMKYENLKEEEILNFAKKNALLSFYKNKLSKKNLSKKALNIIMELEKDIAKTSNEVNKNLQEKLKHSLLISSLLSKKANAFNLIKAYEELEKNYNFLKLSQFEGEEIGKLEKRLKNNQMFIKNLLEDSFIYLENDLKNKVQLSLVKEYEKVSQFLNKNNEEEIKKLYVLFDNKEKKVKKVAVGGSKKEKRVEKENILKND</sequence>
<dbReference type="Proteomes" id="UP000254161">
    <property type="component" value="Unassembled WGS sequence"/>
</dbReference>
<accession>A0A381EGQ0</accession>
<evidence type="ECO:0000313" key="4">
    <source>
        <dbReference type="Proteomes" id="UP000254161"/>
    </source>
</evidence>
<feature type="coiled-coil region" evidence="1">
    <location>
        <begin position="381"/>
        <end position="408"/>
    </location>
</feature>
<dbReference type="AlphaFoldDB" id="A0A381EGQ0"/>
<proteinExistence type="predicted"/>
<feature type="domain" description="MobA/VirD2-like nuclease" evidence="2">
    <location>
        <begin position="107"/>
        <end position="201"/>
    </location>
</feature>
<evidence type="ECO:0000259" key="2">
    <source>
        <dbReference type="Pfam" id="PF03432"/>
    </source>
</evidence>
<evidence type="ECO:0000313" key="3">
    <source>
        <dbReference type="EMBL" id="SUX26204.1"/>
    </source>
</evidence>
<dbReference type="EMBL" id="UFUZ01000001">
    <property type="protein sequence ID" value="SUX26204.1"/>
    <property type="molecule type" value="Genomic_DNA"/>
</dbReference>